<evidence type="ECO:0000256" key="6">
    <source>
        <dbReference type="ARBA" id="ARBA00022989"/>
    </source>
</evidence>
<evidence type="ECO:0000256" key="8">
    <source>
        <dbReference type="RuleBase" id="RU363032"/>
    </source>
</evidence>
<accession>A0A084SH75</accession>
<protein>
    <submittedName>
        <fullName evidence="10">Iron ABC transporter permease</fullName>
    </submittedName>
</protein>
<dbReference type="Pfam" id="PF00528">
    <property type="entry name" value="BPD_transp_1"/>
    <property type="match status" value="2"/>
</dbReference>
<feature type="transmembrane region" description="Helical" evidence="8">
    <location>
        <begin position="439"/>
        <end position="459"/>
    </location>
</feature>
<sequence>MSRRASRPLLAAGLGVAALALLPAAYLVVRATGATAEAWELLFRPRTLGLLGSTLGLALAVTGCATVLSLPLAWLTTRTDLPGRRIWTALLCLPLALPTFVSGYVLLAAFGTGGALEEPLARLGVPVPPVYGFPGALLALTLSTYPYLFLALRAGLLAQDPALLESARSLGLTPARAFWRVTLPLLRPAFASGALLVGLYVLSDFGAVALVQYDAFSRIIYMQYEGAYDRAYAALLGLALVAVTVIVLALEGWVRGRASYHRSARGTSRATAPVRLGRWCIPALALCGGVVSLGVGLPVVILVYWAARGVASGETGVWGPAVNSVLASGLAAVLSVVAALPLAVLGARYPGRLPMLLERSAYVGYALPPIVLALSLVFFGINAAPFLYGTLAMLLLAYLVRFLPQAVGTVRAALLQLSPRQAEAAATLGHSPPSVLRRITAPLMAPGLLAGAALVFLTAMKELPATLLLAPIGFDTLATRVWSATAEGQFAQAAPAALLLLAVSALGVGLLLSQEERARSSQVSG</sequence>
<evidence type="ECO:0000313" key="11">
    <source>
        <dbReference type="Proteomes" id="UP000028547"/>
    </source>
</evidence>
<dbReference type="InterPro" id="IPR000515">
    <property type="entry name" value="MetI-like"/>
</dbReference>
<dbReference type="RefSeq" id="WP_043410941.1">
    <property type="nucleotide sequence ID" value="NZ_JPMI01000329.1"/>
</dbReference>
<evidence type="ECO:0000313" key="10">
    <source>
        <dbReference type="EMBL" id="KFA87810.1"/>
    </source>
</evidence>
<reference evidence="10 11" key="1">
    <citation type="submission" date="2014-07" db="EMBL/GenBank/DDBJ databases">
        <title>Draft Genome Sequence of Gephyronic Acid Producer, Cystobacter violaceus Strain Cb vi76.</title>
        <authorList>
            <person name="Stevens D.C."/>
            <person name="Young J."/>
            <person name="Carmichael R."/>
            <person name="Tan J."/>
            <person name="Taylor R.E."/>
        </authorList>
    </citation>
    <scope>NUCLEOTIDE SEQUENCE [LARGE SCALE GENOMIC DNA]</scope>
    <source>
        <strain evidence="10 11">Cb vi76</strain>
    </source>
</reference>
<feature type="transmembrane region" description="Helical" evidence="8">
    <location>
        <begin position="130"/>
        <end position="150"/>
    </location>
</feature>
<organism evidence="10 11">
    <name type="scientific">Archangium violaceum Cb vi76</name>
    <dbReference type="NCBI Taxonomy" id="1406225"/>
    <lineage>
        <taxon>Bacteria</taxon>
        <taxon>Pseudomonadati</taxon>
        <taxon>Myxococcota</taxon>
        <taxon>Myxococcia</taxon>
        <taxon>Myxococcales</taxon>
        <taxon>Cystobacterineae</taxon>
        <taxon>Archangiaceae</taxon>
        <taxon>Archangium</taxon>
    </lineage>
</organism>
<evidence type="ECO:0000256" key="3">
    <source>
        <dbReference type="ARBA" id="ARBA00022475"/>
    </source>
</evidence>
<feature type="transmembrane region" description="Helical" evidence="8">
    <location>
        <begin position="490"/>
        <end position="512"/>
    </location>
</feature>
<dbReference type="PANTHER" id="PTHR43357:SF3">
    <property type="entry name" value="FE(3+)-TRANSPORT SYSTEM PERMEASE PROTEIN FBPB 2"/>
    <property type="match status" value="1"/>
</dbReference>
<evidence type="ECO:0000256" key="5">
    <source>
        <dbReference type="ARBA" id="ARBA00022692"/>
    </source>
</evidence>
<evidence type="ECO:0000256" key="4">
    <source>
        <dbReference type="ARBA" id="ARBA00022519"/>
    </source>
</evidence>
<feature type="transmembrane region" description="Helical" evidence="8">
    <location>
        <begin position="87"/>
        <end position="110"/>
    </location>
</feature>
<keyword evidence="2 8" id="KW-0813">Transport</keyword>
<name>A0A084SH75_9BACT</name>
<evidence type="ECO:0000256" key="2">
    <source>
        <dbReference type="ARBA" id="ARBA00022448"/>
    </source>
</evidence>
<feature type="transmembrane region" description="Helical" evidence="8">
    <location>
        <begin position="54"/>
        <end position="75"/>
    </location>
</feature>
<dbReference type="Gene3D" id="1.10.3720.10">
    <property type="entry name" value="MetI-like"/>
    <property type="match status" value="2"/>
</dbReference>
<keyword evidence="7 8" id="KW-0472">Membrane</keyword>
<dbReference type="InterPro" id="IPR035906">
    <property type="entry name" value="MetI-like_sf"/>
</dbReference>
<comment type="similarity">
    <text evidence="8">Belongs to the binding-protein-dependent transport system permease family.</text>
</comment>
<dbReference type="AlphaFoldDB" id="A0A084SH75"/>
<feature type="transmembrane region" description="Helical" evidence="8">
    <location>
        <begin position="325"/>
        <end position="349"/>
    </location>
</feature>
<dbReference type="GO" id="GO:0055085">
    <property type="term" value="P:transmembrane transport"/>
    <property type="evidence" value="ECO:0007669"/>
    <property type="project" value="InterPro"/>
</dbReference>
<keyword evidence="5 8" id="KW-0812">Transmembrane</keyword>
<dbReference type="SUPFAM" id="SSF161098">
    <property type="entry name" value="MetI-like"/>
    <property type="match status" value="2"/>
</dbReference>
<dbReference type="Proteomes" id="UP000028547">
    <property type="component" value="Unassembled WGS sequence"/>
</dbReference>
<dbReference type="EMBL" id="JPMI01000329">
    <property type="protein sequence ID" value="KFA87810.1"/>
    <property type="molecule type" value="Genomic_DNA"/>
</dbReference>
<dbReference type="CDD" id="cd06261">
    <property type="entry name" value="TM_PBP2"/>
    <property type="match status" value="2"/>
</dbReference>
<keyword evidence="6 8" id="KW-1133">Transmembrane helix</keyword>
<comment type="subcellular location">
    <subcellularLocation>
        <location evidence="1">Cell inner membrane</location>
        <topology evidence="1">Multi-pass membrane protein</topology>
    </subcellularLocation>
    <subcellularLocation>
        <location evidence="8">Cell membrane</location>
        <topology evidence="8">Multi-pass membrane protein</topology>
    </subcellularLocation>
</comment>
<dbReference type="PROSITE" id="PS50928">
    <property type="entry name" value="ABC_TM1"/>
    <property type="match status" value="2"/>
</dbReference>
<keyword evidence="4" id="KW-0997">Cell inner membrane</keyword>
<evidence type="ECO:0000256" key="7">
    <source>
        <dbReference type="ARBA" id="ARBA00023136"/>
    </source>
</evidence>
<feature type="transmembrane region" description="Helical" evidence="8">
    <location>
        <begin position="386"/>
        <end position="403"/>
    </location>
</feature>
<feature type="domain" description="ABC transmembrane type-1" evidence="9">
    <location>
        <begin position="321"/>
        <end position="512"/>
    </location>
</feature>
<feature type="transmembrane region" description="Helical" evidence="8">
    <location>
        <begin position="231"/>
        <end position="254"/>
    </location>
</feature>
<evidence type="ECO:0000259" key="9">
    <source>
        <dbReference type="PROSITE" id="PS50928"/>
    </source>
</evidence>
<gene>
    <name evidence="10" type="ORF">Q664_45350</name>
</gene>
<comment type="caution">
    <text evidence="10">The sequence shown here is derived from an EMBL/GenBank/DDBJ whole genome shotgun (WGS) entry which is preliminary data.</text>
</comment>
<proteinExistence type="inferred from homology"/>
<dbReference type="PANTHER" id="PTHR43357">
    <property type="entry name" value="INNER MEMBRANE ABC TRANSPORTER PERMEASE PROTEIN YDCV"/>
    <property type="match status" value="1"/>
</dbReference>
<dbReference type="GO" id="GO:0005886">
    <property type="term" value="C:plasma membrane"/>
    <property type="evidence" value="ECO:0007669"/>
    <property type="project" value="UniProtKB-SubCell"/>
</dbReference>
<evidence type="ECO:0000256" key="1">
    <source>
        <dbReference type="ARBA" id="ARBA00004429"/>
    </source>
</evidence>
<feature type="transmembrane region" description="Helical" evidence="8">
    <location>
        <begin position="189"/>
        <end position="211"/>
    </location>
</feature>
<keyword evidence="3" id="KW-1003">Cell membrane</keyword>
<feature type="transmembrane region" description="Helical" evidence="8">
    <location>
        <begin position="279"/>
        <end position="305"/>
    </location>
</feature>
<feature type="domain" description="ABC transmembrane type-1" evidence="9">
    <location>
        <begin position="51"/>
        <end position="249"/>
    </location>
</feature>
<feature type="transmembrane region" description="Helical" evidence="8">
    <location>
        <begin position="361"/>
        <end position="380"/>
    </location>
</feature>